<reference evidence="15 16" key="1">
    <citation type="submission" date="2017-10" db="EMBL/GenBank/DDBJ databases">
        <title>Genome sequence of Caulobacter mirabilis FWC38.</title>
        <authorList>
            <person name="Fiebig A."/>
            <person name="Crosson S."/>
        </authorList>
    </citation>
    <scope>NUCLEOTIDE SEQUENCE [LARGE SCALE GENOMIC DNA]</scope>
    <source>
        <strain evidence="15 16">FWC 38</strain>
    </source>
</reference>
<dbReference type="Pfam" id="PF00593">
    <property type="entry name" value="TonB_dep_Rec_b-barrel"/>
    <property type="match status" value="1"/>
</dbReference>
<evidence type="ECO:0000256" key="8">
    <source>
        <dbReference type="ARBA" id="ARBA00023065"/>
    </source>
</evidence>
<keyword evidence="2 12" id="KW-0813">Transport</keyword>
<feature type="compositionally biased region" description="Basic and acidic residues" evidence="13">
    <location>
        <begin position="15"/>
        <end position="31"/>
    </location>
</feature>
<keyword evidence="3 12" id="KW-1134">Transmembrane beta strand</keyword>
<evidence type="ECO:0000256" key="5">
    <source>
        <dbReference type="ARBA" id="ARBA00022692"/>
    </source>
</evidence>
<evidence type="ECO:0000256" key="10">
    <source>
        <dbReference type="ARBA" id="ARBA00023136"/>
    </source>
</evidence>
<evidence type="ECO:0000256" key="9">
    <source>
        <dbReference type="ARBA" id="ARBA00023077"/>
    </source>
</evidence>
<dbReference type="EMBL" id="CP024201">
    <property type="protein sequence ID" value="ATQ43892.1"/>
    <property type="molecule type" value="Genomic_DNA"/>
</dbReference>
<evidence type="ECO:0000256" key="4">
    <source>
        <dbReference type="ARBA" id="ARBA00022496"/>
    </source>
</evidence>
<protein>
    <recommendedName>
        <fullName evidence="14">TonB-dependent receptor-like beta-barrel domain-containing protein</fullName>
    </recommendedName>
</protein>
<evidence type="ECO:0000256" key="1">
    <source>
        <dbReference type="ARBA" id="ARBA00004571"/>
    </source>
</evidence>
<keyword evidence="10 12" id="KW-0472">Membrane</keyword>
<keyword evidence="11 12" id="KW-0998">Cell outer membrane</keyword>
<evidence type="ECO:0000256" key="6">
    <source>
        <dbReference type="ARBA" id="ARBA00022729"/>
    </source>
</evidence>
<evidence type="ECO:0000313" key="15">
    <source>
        <dbReference type="EMBL" id="ATQ43892.1"/>
    </source>
</evidence>
<dbReference type="InterPro" id="IPR036942">
    <property type="entry name" value="Beta-barrel_TonB_sf"/>
</dbReference>
<sequence>MPPIQPNAWLRGRRAPHEAPAETGRRSRSPETRGTSMKIQLKALLSCGAAAIALAAGQAWAADDVAEEAETVEAVVITAAPVARGNTIVTADAIAAQPAAMNIINAIQDVPGVAIRGSDAFNADPWTYGVNIRGFDINLRSSKIGQTIDGMPAYNASYYLGGAPAQKYLMSENVERIQIDQGTTGVGSASASALGGTIAYITRDPKEEAGGLVAITFGDNEARRYAGVYDTGRVLGDTTRAYVGLARFTACRWVYGCSDGSGFDEWHVEAKSVTELDKLTITARISYDDAVDDPLIEASRSFLDGTTAGDASVPAWTSTPAGVNENWAHAWSAHRENTLAYVKFDYALSDAVQFEVAPYFHHQKGQGDWAPPYQQIAIGPDGVRTIAGGTAAGSSRKRAYYGWTDASGRQRAVVQGLDYTDVDGTRITSSLCYGAGGAVSASCVPLQTYRTSLYSHDRYGFTSKARFEFGQHRVEAGVWYEKLDRDFGRAWRQIVDVRKGPDYYTAPQLIDFMQHFSTDQWKLYVEDVWTLGDLTLTGGLQKYLIEIDGETEGWDAYGKSTAPLRTSLNADSDVLFSLSALYRVNENLQVFGGFSQNYGAAGDWALEKTQTDTSKLKSSVADDFEAGLRFHGRRFSAQVTAYYINYKNAITFYSADFITGGPSGSNGGINYTAGTSGAYANTGKGIESKGVEASFVYDLSEAFKLSGALTLNDSTYQEAFTGGTANAGSVKPVAKGNEVPGAPTTLVSLGLDYRRDNFRAGVRAKHTGKTAGDAPNTPSLYLPAYTIVDLSAGYRLPLENGRAVDFQVNVTNLLDEGYIGGMLDEFTQRYTRGAPRTVSAGLSFSF</sequence>
<evidence type="ECO:0000256" key="13">
    <source>
        <dbReference type="SAM" id="MobiDB-lite"/>
    </source>
</evidence>
<dbReference type="PANTHER" id="PTHR32552">
    <property type="entry name" value="FERRICHROME IRON RECEPTOR-RELATED"/>
    <property type="match status" value="1"/>
</dbReference>
<name>A0A2D2B0W6_9CAUL</name>
<dbReference type="InterPro" id="IPR039426">
    <property type="entry name" value="TonB-dep_rcpt-like"/>
</dbReference>
<keyword evidence="5 12" id="KW-0812">Transmembrane</keyword>
<dbReference type="KEGG" id="cmb:CSW64_16555"/>
<dbReference type="Gene3D" id="2.40.170.20">
    <property type="entry name" value="TonB-dependent receptor, beta-barrel domain"/>
    <property type="match status" value="1"/>
</dbReference>
<evidence type="ECO:0000313" key="16">
    <source>
        <dbReference type="Proteomes" id="UP000228945"/>
    </source>
</evidence>
<feature type="region of interest" description="Disordered" evidence="13">
    <location>
        <begin position="1"/>
        <end position="35"/>
    </location>
</feature>
<dbReference type="GO" id="GO:0009279">
    <property type="term" value="C:cell outer membrane"/>
    <property type="evidence" value="ECO:0007669"/>
    <property type="project" value="UniProtKB-SubCell"/>
</dbReference>
<evidence type="ECO:0000256" key="11">
    <source>
        <dbReference type="ARBA" id="ARBA00023237"/>
    </source>
</evidence>
<keyword evidence="9" id="KW-0798">TonB box</keyword>
<comment type="subcellular location">
    <subcellularLocation>
        <location evidence="1 12">Cell outer membrane</location>
        <topology evidence="1 12">Multi-pass membrane protein</topology>
    </subcellularLocation>
</comment>
<dbReference type="OrthoDB" id="7229372at2"/>
<dbReference type="PROSITE" id="PS52016">
    <property type="entry name" value="TONB_DEPENDENT_REC_3"/>
    <property type="match status" value="1"/>
</dbReference>
<comment type="similarity">
    <text evidence="12">Belongs to the TonB-dependent receptor family.</text>
</comment>
<evidence type="ECO:0000259" key="14">
    <source>
        <dbReference type="Pfam" id="PF00593"/>
    </source>
</evidence>
<keyword evidence="16" id="KW-1185">Reference proteome</keyword>
<gene>
    <name evidence="15" type="ORF">CSW64_16555</name>
</gene>
<keyword evidence="6" id="KW-0732">Signal</keyword>
<dbReference type="PANTHER" id="PTHR32552:SF89">
    <property type="entry name" value="CATECHOLATE SIDEROPHORE RECEPTOR FIU"/>
    <property type="match status" value="1"/>
</dbReference>
<keyword evidence="4" id="KW-0410">Iron transport</keyword>
<evidence type="ECO:0000256" key="2">
    <source>
        <dbReference type="ARBA" id="ARBA00022448"/>
    </source>
</evidence>
<dbReference type="AlphaFoldDB" id="A0A2D2B0W6"/>
<evidence type="ECO:0000256" key="3">
    <source>
        <dbReference type="ARBA" id="ARBA00022452"/>
    </source>
</evidence>
<feature type="domain" description="TonB-dependent receptor-like beta-barrel" evidence="14">
    <location>
        <begin position="369"/>
        <end position="813"/>
    </location>
</feature>
<keyword evidence="8" id="KW-0406">Ion transport</keyword>
<dbReference type="GO" id="GO:0015344">
    <property type="term" value="F:siderophore uptake transmembrane transporter activity"/>
    <property type="evidence" value="ECO:0007669"/>
    <property type="project" value="TreeGrafter"/>
</dbReference>
<dbReference type="SUPFAM" id="SSF56935">
    <property type="entry name" value="Porins"/>
    <property type="match status" value="1"/>
</dbReference>
<evidence type="ECO:0000256" key="7">
    <source>
        <dbReference type="ARBA" id="ARBA00023004"/>
    </source>
</evidence>
<keyword evidence="7" id="KW-0408">Iron</keyword>
<dbReference type="Proteomes" id="UP000228945">
    <property type="component" value="Chromosome"/>
</dbReference>
<organism evidence="15 16">
    <name type="scientific">Caulobacter mirabilis</name>
    <dbReference type="NCBI Taxonomy" id="69666"/>
    <lineage>
        <taxon>Bacteria</taxon>
        <taxon>Pseudomonadati</taxon>
        <taxon>Pseudomonadota</taxon>
        <taxon>Alphaproteobacteria</taxon>
        <taxon>Caulobacterales</taxon>
        <taxon>Caulobacteraceae</taxon>
        <taxon>Caulobacter</taxon>
    </lineage>
</organism>
<dbReference type="Gene3D" id="2.170.130.10">
    <property type="entry name" value="TonB-dependent receptor, plug domain"/>
    <property type="match status" value="1"/>
</dbReference>
<accession>A0A2D2B0W6</accession>
<dbReference type="InterPro" id="IPR000531">
    <property type="entry name" value="Beta-barrel_TonB"/>
</dbReference>
<evidence type="ECO:0000256" key="12">
    <source>
        <dbReference type="PROSITE-ProRule" id="PRU01360"/>
    </source>
</evidence>
<dbReference type="InterPro" id="IPR037066">
    <property type="entry name" value="Plug_dom_sf"/>
</dbReference>
<proteinExistence type="inferred from homology"/>